<sequence>MNLKSRKYLALVVIMFFILSSIVVLSNNFKAIDNIVTIDNNSKLIQEKHKSNLIVESDDNKVKSYEENEEEGSVRIFPQEEEKYIKSLPNVNTNGQVILRKL</sequence>
<reference evidence="1 2" key="1">
    <citation type="submission" date="2015-09" db="EMBL/GenBank/DDBJ databases">
        <authorList>
            <consortium name="Pathogen Informatics"/>
        </authorList>
    </citation>
    <scope>NUCLEOTIDE SEQUENCE [LARGE SCALE GENOMIC DNA]</scope>
    <source>
        <strain evidence="1 2">2789STDY5834855</strain>
    </source>
</reference>
<dbReference type="RefSeq" id="WP_042400771.1">
    <property type="nucleotide sequence ID" value="NZ_CYYT01000040.1"/>
</dbReference>
<protein>
    <submittedName>
        <fullName evidence="1">Uncharacterized protein</fullName>
    </submittedName>
</protein>
<dbReference type="Proteomes" id="UP000095558">
    <property type="component" value="Unassembled WGS sequence"/>
</dbReference>
<proteinExistence type="predicted"/>
<dbReference type="EMBL" id="CYZV01000041">
    <property type="protein sequence ID" value="CUO69992.1"/>
    <property type="molecule type" value="Genomic_DNA"/>
</dbReference>
<name>A0A174IY35_9CLOT</name>
<organism evidence="1 2">
    <name type="scientific">Clostridium disporicum</name>
    <dbReference type="NCBI Taxonomy" id="84024"/>
    <lineage>
        <taxon>Bacteria</taxon>
        <taxon>Bacillati</taxon>
        <taxon>Bacillota</taxon>
        <taxon>Clostridia</taxon>
        <taxon>Eubacteriales</taxon>
        <taxon>Clostridiaceae</taxon>
        <taxon>Clostridium</taxon>
    </lineage>
</organism>
<evidence type="ECO:0000313" key="1">
    <source>
        <dbReference type="EMBL" id="CUO69992.1"/>
    </source>
</evidence>
<evidence type="ECO:0000313" key="2">
    <source>
        <dbReference type="Proteomes" id="UP000095558"/>
    </source>
</evidence>
<dbReference type="GeneID" id="83012784"/>
<accession>A0A174IY35</accession>
<gene>
    <name evidence="1" type="ORF">ERS852470_03103</name>
</gene>
<dbReference type="AlphaFoldDB" id="A0A174IY35"/>